<feature type="non-terminal residue" evidence="1">
    <location>
        <position position="1"/>
    </location>
</feature>
<comment type="caution">
    <text evidence="1">The sequence shown here is derived from an EMBL/GenBank/DDBJ whole genome shotgun (WGS) entry which is preliminary data.</text>
</comment>
<dbReference type="EMBL" id="CAMKVN010019817">
    <property type="protein sequence ID" value="CAI2198910.1"/>
    <property type="molecule type" value="Genomic_DNA"/>
</dbReference>
<dbReference type="AlphaFoldDB" id="A0A9W4TB68"/>
<proteinExistence type="predicted"/>
<accession>A0A9W4TB68</accession>
<feature type="non-terminal residue" evidence="1">
    <location>
        <position position="49"/>
    </location>
</feature>
<reference evidence="1" key="1">
    <citation type="submission" date="2022-08" db="EMBL/GenBank/DDBJ databases">
        <authorList>
            <person name="Kallberg Y."/>
            <person name="Tangrot J."/>
            <person name="Rosling A."/>
        </authorList>
    </citation>
    <scope>NUCLEOTIDE SEQUENCE</scope>
    <source>
        <strain evidence="1">Wild A</strain>
    </source>
</reference>
<dbReference type="Proteomes" id="UP001153678">
    <property type="component" value="Unassembled WGS sequence"/>
</dbReference>
<evidence type="ECO:0000313" key="2">
    <source>
        <dbReference type="Proteomes" id="UP001153678"/>
    </source>
</evidence>
<organism evidence="1 2">
    <name type="scientific">Funneliformis geosporum</name>
    <dbReference type="NCBI Taxonomy" id="1117311"/>
    <lineage>
        <taxon>Eukaryota</taxon>
        <taxon>Fungi</taxon>
        <taxon>Fungi incertae sedis</taxon>
        <taxon>Mucoromycota</taxon>
        <taxon>Glomeromycotina</taxon>
        <taxon>Glomeromycetes</taxon>
        <taxon>Glomerales</taxon>
        <taxon>Glomeraceae</taxon>
        <taxon>Funneliformis</taxon>
    </lineage>
</organism>
<sequence length="49" mass="6007">SMSENEQWRYKCMDFKKKPPFAKRFFVEKRVFLGMNANHNQRVIEVIDL</sequence>
<keyword evidence="2" id="KW-1185">Reference proteome</keyword>
<evidence type="ECO:0000313" key="1">
    <source>
        <dbReference type="EMBL" id="CAI2198910.1"/>
    </source>
</evidence>
<gene>
    <name evidence="1" type="ORF">FWILDA_LOCUS18809</name>
</gene>
<name>A0A9W4TB68_9GLOM</name>
<protein>
    <submittedName>
        <fullName evidence="1">18628_t:CDS:1</fullName>
    </submittedName>
</protein>